<dbReference type="AlphaFoldDB" id="A0A426ZVQ8"/>
<dbReference type="EMBL" id="AMZH03004823">
    <property type="protein sequence ID" value="RRT68051.1"/>
    <property type="molecule type" value="Genomic_DNA"/>
</dbReference>
<dbReference type="Proteomes" id="UP000287651">
    <property type="component" value="Unassembled WGS sequence"/>
</dbReference>
<feature type="region of interest" description="Disordered" evidence="1">
    <location>
        <begin position="1"/>
        <end position="32"/>
    </location>
</feature>
<gene>
    <name evidence="2" type="ORF">B296_00011546</name>
</gene>
<organism evidence="2 3">
    <name type="scientific">Ensete ventricosum</name>
    <name type="common">Abyssinian banana</name>
    <name type="synonym">Musa ensete</name>
    <dbReference type="NCBI Taxonomy" id="4639"/>
    <lineage>
        <taxon>Eukaryota</taxon>
        <taxon>Viridiplantae</taxon>
        <taxon>Streptophyta</taxon>
        <taxon>Embryophyta</taxon>
        <taxon>Tracheophyta</taxon>
        <taxon>Spermatophyta</taxon>
        <taxon>Magnoliopsida</taxon>
        <taxon>Liliopsida</taxon>
        <taxon>Zingiberales</taxon>
        <taxon>Musaceae</taxon>
        <taxon>Ensete</taxon>
    </lineage>
</organism>
<sequence>MIDPIKESEEEDLEPEEENMKEDPQPADCTTHSLAGYTNPQMIKVEGSLKQQLIVVLTNNLMNGKGEQVTLRKKRGSEVMTISTQCLEKLVEISGASTEPSRLHDLHILILQEESLAHIPPYYCPHLQKAKIERIIQEKLETQIIQP</sequence>
<proteinExistence type="predicted"/>
<comment type="caution">
    <text evidence="2">The sequence shown here is derived from an EMBL/GenBank/DDBJ whole genome shotgun (WGS) entry which is preliminary data.</text>
</comment>
<name>A0A426ZVQ8_ENSVE</name>
<reference evidence="2 3" key="1">
    <citation type="journal article" date="2014" name="Agronomy (Basel)">
        <title>A Draft Genome Sequence for Ensete ventricosum, the Drought-Tolerant Tree Against Hunger.</title>
        <authorList>
            <person name="Harrison J."/>
            <person name="Moore K.A."/>
            <person name="Paszkiewicz K."/>
            <person name="Jones T."/>
            <person name="Grant M."/>
            <person name="Ambacheew D."/>
            <person name="Muzemil S."/>
            <person name="Studholme D.J."/>
        </authorList>
    </citation>
    <scope>NUCLEOTIDE SEQUENCE [LARGE SCALE GENOMIC DNA]</scope>
</reference>
<evidence type="ECO:0000313" key="2">
    <source>
        <dbReference type="EMBL" id="RRT68051.1"/>
    </source>
</evidence>
<accession>A0A426ZVQ8</accession>
<feature type="compositionally biased region" description="Acidic residues" evidence="1">
    <location>
        <begin position="8"/>
        <end position="20"/>
    </location>
</feature>
<evidence type="ECO:0000256" key="1">
    <source>
        <dbReference type="SAM" id="MobiDB-lite"/>
    </source>
</evidence>
<evidence type="ECO:0000313" key="3">
    <source>
        <dbReference type="Proteomes" id="UP000287651"/>
    </source>
</evidence>
<protein>
    <submittedName>
        <fullName evidence="2">Uncharacterized protein</fullName>
    </submittedName>
</protein>